<dbReference type="Gene3D" id="1.10.287.470">
    <property type="entry name" value="Helix hairpin bin"/>
    <property type="match status" value="1"/>
</dbReference>
<sequence>MFDPVISSLSLDRYRKILVASAAAAVLITAAGIGTVAANRAQAQDPAPATPVSVAVVKLQEVAQWDDFSGRLEAIDRVEIRPRVAGAIKAVHFREGTLVNKGDLLVTIDPAPYQADVARAQADVAAAQARLTLATSEQARAQRLWADHAIAQSDVESRTNDLKAAEASVAAARAQLQSASLNLSYTQVRAPVSGRVGRIEVTAGNLVGAGPQSPVLTTLVSVSPIYASFDADEAVIKRTLADLSGQALDKVPVTVETDNGEAPIEGHLQLIDNQFDGRSGTLRARAVFSNADGRLIPGQFVRVHLGSAQTKPALLVSELALGTDQNKRFVYVVGADHKVAYREVVLGGAVNGQRIVTSGLKDGERVIVSGVQHVGPGSVVAEKVVAMTPTFGLPDA</sequence>
<dbReference type="GO" id="GO:0030313">
    <property type="term" value="C:cell envelope"/>
    <property type="evidence" value="ECO:0007669"/>
    <property type="project" value="UniProtKB-SubCell"/>
</dbReference>
<dbReference type="Pfam" id="PF25967">
    <property type="entry name" value="RND-MFP_C"/>
    <property type="match status" value="1"/>
</dbReference>
<dbReference type="FunFam" id="2.40.420.20:FF:000001">
    <property type="entry name" value="Efflux RND transporter periplasmic adaptor subunit"/>
    <property type="match status" value="1"/>
</dbReference>
<dbReference type="InterPro" id="IPR058626">
    <property type="entry name" value="MdtA-like_b-barrel"/>
</dbReference>
<dbReference type="eggNOG" id="COG0845">
    <property type="taxonomic scope" value="Bacteria"/>
</dbReference>
<dbReference type="Pfam" id="PF25876">
    <property type="entry name" value="HH_MFP_RND"/>
    <property type="match status" value="1"/>
</dbReference>
<evidence type="ECO:0000259" key="3">
    <source>
        <dbReference type="Pfam" id="PF25876"/>
    </source>
</evidence>
<dbReference type="RefSeq" id="WP_006272736.1">
    <property type="nucleotide sequence ID" value="NZ_GL883077.1"/>
</dbReference>
<dbReference type="Gene3D" id="2.40.30.170">
    <property type="match status" value="1"/>
</dbReference>
<dbReference type="NCBIfam" id="TIGR01730">
    <property type="entry name" value="RND_mfp"/>
    <property type="match status" value="1"/>
</dbReference>
<evidence type="ECO:0000259" key="4">
    <source>
        <dbReference type="Pfam" id="PF25917"/>
    </source>
</evidence>
<dbReference type="Proteomes" id="UP000006512">
    <property type="component" value="Unassembled WGS sequence"/>
</dbReference>
<reference evidence="8" key="1">
    <citation type="submission" date="2011-03" db="EMBL/GenBank/DDBJ databases">
        <title>Draft genome sequence of Brevundimonas diminuta.</title>
        <authorList>
            <person name="Brown P.J.B."/>
            <person name="Buechlein A."/>
            <person name="Hemmerich C."/>
            <person name="Brun Y.V."/>
        </authorList>
    </citation>
    <scope>NUCLEOTIDE SEQUENCE [LARGE SCALE GENOMIC DNA]</scope>
    <source>
        <strain evidence="8">C19</strain>
    </source>
</reference>
<protein>
    <submittedName>
        <fullName evidence="7">RND family efflux transporter MFP subunit</fullName>
    </submittedName>
</protein>
<feature type="domain" description="Multidrug resistance protein MdtA-like C-terminal permuted SH3" evidence="6">
    <location>
        <begin position="313"/>
        <end position="372"/>
    </location>
</feature>
<dbReference type="InterPro" id="IPR058627">
    <property type="entry name" value="MdtA-like_C"/>
</dbReference>
<dbReference type="GO" id="GO:0022857">
    <property type="term" value="F:transmembrane transporter activity"/>
    <property type="evidence" value="ECO:0007669"/>
    <property type="project" value="InterPro"/>
</dbReference>
<organism evidence="7 8">
    <name type="scientific">Asticcacaulis biprosthecium C19</name>
    <dbReference type="NCBI Taxonomy" id="715226"/>
    <lineage>
        <taxon>Bacteria</taxon>
        <taxon>Pseudomonadati</taxon>
        <taxon>Pseudomonadota</taxon>
        <taxon>Alphaproteobacteria</taxon>
        <taxon>Caulobacterales</taxon>
        <taxon>Caulobacteraceae</taxon>
        <taxon>Asticcacaulis</taxon>
    </lineage>
</organism>
<dbReference type="Gene3D" id="2.40.420.20">
    <property type="match status" value="1"/>
</dbReference>
<dbReference type="InterPro" id="IPR058624">
    <property type="entry name" value="MdtA-like_HH"/>
</dbReference>
<comment type="subcellular location">
    <subcellularLocation>
        <location evidence="1">Cell envelope</location>
    </subcellularLocation>
</comment>
<feature type="domain" description="Multidrug resistance protein MdtA-like beta-barrel" evidence="5">
    <location>
        <begin position="224"/>
        <end position="305"/>
    </location>
</feature>
<gene>
    <name evidence="7" type="ORF">ABI_19770</name>
</gene>
<proteinExistence type="inferred from homology"/>
<dbReference type="PANTHER" id="PTHR30158">
    <property type="entry name" value="ACRA/E-RELATED COMPONENT OF DRUG EFFLUX TRANSPORTER"/>
    <property type="match status" value="1"/>
</dbReference>
<dbReference type="GO" id="GO:0005886">
    <property type="term" value="C:plasma membrane"/>
    <property type="evidence" value="ECO:0007669"/>
    <property type="project" value="TreeGrafter"/>
</dbReference>
<keyword evidence="8" id="KW-1185">Reference proteome</keyword>
<evidence type="ECO:0000256" key="1">
    <source>
        <dbReference type="ARBA" id="ARBA00004196"/>
    </source>
</evidence>
<evidence type="ECO:0000256" key="2">
    <source>
        <dbReference type="ARBA" id="ARBA00009477"/>
    </source>
</evidence>
<dbReference type="InterPro" id="IPR006143">
    <property type="entry name" value="RND_pump_MFP"/>
</dbReference>
<dbReference type="HOGENOM" id="CLU_018816_2_1_5"/>
<dbReference type="OrthoDB" id="9816569at2"/>
<feature type="domain" description="Multidrug resistance protein MdtA-like barrel-sandwich hybrid" evidence="4">
    <location>
        <begin position="77"/>
        <end position="218"/>
    </location>
</feature>
<dbReference type="SUPFAM" id="SSF111369">
    <property type="entry name" value="HlyD-like secretion proteins"/>
    <property type="match status" value="1"/>
</dbReference>
<comment type="similarity">
    <text evidence="2">Belongs to the membrane fusion protein (MFP) (TC 8.A.1) family.</text>
</comment>
<evidence type="ECO:0000313" key="8">
    <source>
        <dbReference type="Proteomes" id="UP000006512"/>
    </source>
</evidence>
<dbReference type="GO" id="GO:0046677">
    <property type="term" value="P:response to antibiotic"/>
    <property type="evidence" value="ECO:0007669"/>
    <property type="project" value="TreeGrafter"/>
</dbReference>
<evidence type="ECO:0000259" key="6">
    <source>
        <dbReference type="Pfam" id="PF25967"/>
    </source>
</evidence>
<dbReference type="InterPro" id="IPR058625">
    <property type="entry name" value="MdtA-like_BSH"/>
</dbReference>
<dbReference type="STRING" id="715226.ABI_19770"/>
<dbReference type="EMBL" id="GL883077">
    <property type="protein sequence ID" value="EGF93537.1"/>
    <property type="molecule type" value="Genomic_DNA"/>
</dbReference>
<dbReference type="Pfam" id="PF25944">
    <property type="entry name" value="Beta-barrel_RND"/>
    <property type="match status" value="1"/>
</dbReference>
<dbReference type="Gene3D" id="2.40.50.100">
    <property type="match status" value="1"/>
</dbReference>
<dbReference type="PANTHER" id="PTHR30158:SF10">
    <property type="entry name" value="CATION EFFLUX PUMP"/>
    <property type="match status" value="1"/>
</dbReference>
<evidence type="ECO:0000313" key="7">
    <source>
        <dbReference type="EMBL" id="EGF93537.1"/>
    </source>
</evidence>
<name>F4QLN9_9CAUL</name>
<accession>F4QLN9</accession>
<feature type="domain" description="Multidrug resistance protein MdtA-like alpha-helical hairpin" evidence="3">
    <location>
        <begin position="118"/>
        <end position="186"/>
    </location>
</feature>
<dbReference type="AlphaFoldDB" id="F4QLN9"/>
<evidence type="ECO:0000259" key="5">
    <source>
        <dbReference type="Pfam" id="PF25944"/>
    </source>
</evidence>
<dbReference type="Pfam" id="PF25917">
    <property type="entry name" value="BSH_RND"/>
    <property type="match status" value="1"/>
</dbReference>